<dbReference type="SUPFAM" id="SSF53092">
    <property type="entry name" value="Creatinase/prolidase N-terminal domain"/>
    <property type="match status" value="1"/>
</dbReference>
<evidence type="ECO:0000256" key="4">
    <source>
        <dbReference type="ARBA" id="ARBA00022801"/>
    </source>
</evidence>
<evidence type="ECO:0000256" key="2">
    <source>
        <dbReference type="ARBA" id="ARBA00008766"/>
    </source>
</evidence>
<dbReference type="InterPro" id="IPR036005">
    <property type="entry name" value="Creatinase/aminopeptidase-like"/>
</dbReference>
<keyword evidence="3" id="KW-0479">Metal-binding</keyword>
<accession>A0A830HLD7</accession>
<evidence type="ECO:0000313" key="8">
    <source>
        <dbReference type="Proteomes" id="UP000660262"/>
    </source>
</evidence>
<dbReference type="GO" id="GO:0006508">
    <property type="term" value="P:proteolysis"/>
    <property type="evidence" value="ECO:0007669"/>
    <property type="project" value="TreeGrafter"/>
</dbReference>
<dbReference type="AlphaFoldDB" id="A0A830HLD7"/>
<keyword evidence="8" id="KW-1185">Reference proteome</keyword>
<reference evidence="7" key="1">
    <citation type="submission" date="2020-10" db="EMBL/GenBank/DDBJ databases">
        <title>Unveiling of a novel bifunctional photoreceptor, Dualchrome1, isolated from a cosmopolitan green alga.</title>
        <authorList>
            <person name="Suzuki S."/>
            <person name="Kawachi M."/>
        </authorList>
    </citation>
    <scope>NUCLEOTIDE SEQUENCE</scope>
    <source>
        <strain evidence="7">NIES 2893</strain>
    </source>
</reference>
<dbReference type="SUPFAM" id="SSF55920">
    <property type="entry name" value="Creatinase/aminopeptidase"/>
    <property type="match status" value="1"/>
</dbReference>
<dbReference type="InterPro" id="IPR007865">
    <property type="entry name" value="Aminopep_P_N"/>
</dbReference>
<evidence type="ECO:0000256" key="3">
    <source>
        <dbReference type="ARBA" id="ARBA00022723"/>
    </source>
</evidence>
<dbReference type="GO" id="GO:0030145">
    <property type="term" value="F:manganese ion binding"/>
    <property type="evidence" value="ECO:0007669"/>
    <property type="project" value="InterPro"/>
</dbReference>
<evidence type="ECO:0000313" key="7">
    <source>
        <dbReference type="EMBL" id="GHP06361.1"/>
    </source>
</evidence>
<protein>
    <recommendedName>
        <fullName evidence="6">Aminopeptidase P N-terminal domain-containing protein</fullName>
    </recommendedName>
</protein>
<comment type="cofactor">
    <cofactor evidence="1">
        <name>Mn(2+)</name>
        <dbReference type="ChEBI" id="CHEBI:29035"/>
    </cofactor>
</comment>
<sequence>MSSYLRRKPAPAANTASQATYIPGVPQPSPFTHDQATFASQQELNPLITADEFARRRQALYAIMPPYSVIVTMSANIQYVAGVIPRHWRQSADMRYLTGVDAPGAVAIFEAPSHGHSGRFTLFHPPDDADGFRWNGTALGDRACIEFFGADNAASTGSSGDVHATSITAAAAARGGSIMLCPEARHAMALAANVDAYAPSSSAGATTSHTRRLVRAAVAGAGGVARVGGCEQLVHRLRWKKSHAEVELLRRSSAVASRGVAAAAAALATGQPPDERVVASSFEHACKTRGADLLAYPTVCGAGYRAASVHYGRNDARILPHEATLIDAGCEYHGYVSDITRTLPPPRMDASSRLTFTRAQRRVYDAVRRVHKTCLSMLGPGALLRDVHQHSVAALAAELDALGLPFATSGRAPSAQAPLRRSAYPHSIGHWIGLDTHDSASMPHSEPLVPGVCLTIEPGLYLDDVSVPGGVFADDECFFGDAATAQAAHAAGWPAARGGPRGVGVRLEDVIVITEDGYDVLTRSLPIDADEVEEWMLGLWRGGGAEEAYFPKDGPPAHLPASLS</sequence>
<dbReference type="InterPro" id="IPR052433">
    <property type="entry name" value="X-Pro_dipept-like"/>
</dbReference>
<comment type="caution">
    <text evidence="7">The sequence shown here is derived from an EMBL/GenBank/DDBJ whole genome shotgun (WGS) entry which is preliminary data.</text>
</comment>
<dbReference type="EMBL" id="BNJQ01000012">
    <property type="protein sequence ID" value="GHP06361.1"/>
    <property type="molecule type" value="Genomic_DNA"/>
</dbReference>
<dbReference type="Gene3D" id="3.40.350.10">
    <property type="entry name" value="Creatinase/prolidase N-terminal domain"/>
    <property type="match status" value="1"/>
</dbReference>
<dbReference type="InterPro" id="IPR029149">
    <property type="entry name" value="Creatin/AminoP/Spt16_N"/>
</dbReference>
<dbReference type="PANTHER" id="PTHR43226">
    <property type="entry name" value="XAA-PRO AMINOPEPTIDASE 3"/>
    <property type="match status" value="1"/>
</dbReference>
<dbReference type="Gene3D" id="3.90.230.10">
    <property type="entry name" value="Creatinase/methionine aminopeptidase superfamily"/>
    <property type="match status" value="1"/>
</dbReference>
<comment type="similarity">
    <text evidence="2">Belongs to the peptidase M24B family.</text>
</comment>
<dbReference type="OrthoDB" id="4215474at2759"/>
<feature type="domain" description="Aminopeptidase P N-terminal" evidence="6">
    <location>
        <begin position="48"/>
        <end position="190"/>
    </location>
</feature>
<gene>
    <name evidence="7" type="ORF">PPROV_000510700</name>
</gene>
<proteinExistence type="inferred from homology"/>
<dbReference type="GO" id="GO:0070006">
    <property type="term" value="F:metalloaminopeptidase activity"/>
    <property type="evidence" value="ECO:0007669"/>
    <property type="project" value="InterPro"/>
</dbReference>
<dbReference type="Pfam" id="PF05195">
    <property type="entry name" value="AMP_N"/>
    <property type="match status" value="1"/>
</dbReference>
<dbReference type="SMART" id="SM01011">
    <property type="entry name" value="AMP_N"/>
    <property type="match status" value="1"/>
</dbReference>
<dbReference type="InterPro" id="IPR000994">
    <property type="entry name" value="Pept_M24"/>
</dbReference>
<dbReference type="Proteomes" id="UP000660262">
    <property type="component" value="Unassembled WGS sequence"/>
</dbReference>
<keyword evidence="5" id="KW-0464">Manganese</keyword>
<organism evidence="7 8">
    <name type="scientific">Pycnococcus provasolii</name>
    <dbReference type="NCBI Taxonomy" id="41880"/>
    <lineage>
        <taxon>Eukaryota</taxon>
        <taxon>Viridiplantae</taxon>
        <taxon>Chlorophyta</taxon>
        <taxon>Pseudoscourfieldiophyceae</taxon>
        <taxon>Pseudoscourfieldiales</taxon>
        <taxon>Pycnococcaceae</taxon>
        <taxon>Pycnococcus</taxon>
    </lineage>
</organism>
<evidence type="ECO:0000256" key="5">
    <source>
        <dbReference type="ARBA" id="ARBA00023211"/>
    </source>
</evidence>
<evidence type="ECO:0000256" key="1">
    <source>
        <dbReference type="ARBA" id="ARBA00001936"/>
    </source>
</evidence>
<dbReference type="GO" id="GO:0005739">
    <property type="term" value="C:mitochondrion"/>
    <property type="evidence" value="ECO:0007669"/>
    <property type="project" value="TreeGrafter"/>
</dbReference>
<dbReference type="PANTHER" id="PTHR43226:SF4">
    <property type="entry name" value="XAA-PRO AMINOPEPTIDASE 3"/>
    <property type="match status" value="1"/>
</dbReference>
<name>A0A830HLD7_9CHLO</name>
<dbReference type="Pfam" id="PF00557">
    <property type="entry name" value="Peptidase_M24"/>
    <property type="match status" value="1"/>
</dbReference>
<keyword evidence="4" id="KW-0378">Hydrolase</keyword>
<evidence type="ECO:0000259" key="6">
    <source>
        <dbReference type="SMART" id="SM01011"/>
    </source>
</evidence>